<organism evidence="1 2">
    <name type="scientific">Tuber melanosporum (strain Mel28)</name>
    <name type="common">Perigord black truffle</name>
    <dbReference type="NCBI Taxonomy" id="656061"/>
    <lineage>
        <taxon>Eukaryota</taxon>
        <taxon>Fungi</taxon>
        <taxon>Dikarya</taxon>
        <taxon>Ascomycota</taxon>
        <taxon>Pezizomycotina</taxon>
        <taxon>Pezizomycetes</taxon>
        <taxon>Pezizales</taxon>
        <taxon>Tuberaceae</taxon>
        <taxon>Tuber</taxon>
    </lineage>
</organism>
<evidence type="ECO:0000313" key="2">
    <source>
        <dbReference type="Proteomes" id="UP000006911"/>
    </source>
</evidence>
<protein>
    <submittedName>
        <fullName evidence="1">(Perigord truffle) hypothetical protein</fullName>
    </submittedName>
</protein>
<dbReference type="AlphaFoldDB" id="D5G998"/>
<keyword evidence="2" id="KW-1185">Reference proteome</keyword>
<dbReference type="HOGENOM" id="CLU_2322052_0_0_1"/>
<dbReference type="EMBL" id="FN430056">
    <property type="protein sequence ID" value="CAZ81091.1"/>
    <property type="molecule type" value="Genomic_DNA"/>
</dbReference>
<name>D5G998_TUBMM</name>
<dbReference type="KEGG" id="tml:GSTUM_00003210001"/>
<accession>D5G998</accession>
<proteinExistence type="predicted"/>
<reference evidence="1 2" key="1">
    <citation type="journal article" date="2010" name="Nature">
        <title>Perigord black truffle genome uncovers evolutionary origins and mechanisms of symbiosis.</title>
        <authorList>
            <person name="Martin F."/>
            <person name="Kohler A."/>
            <person name="Murat C."/>
            <person name="Balestrini R."/>
            <person name="Coutinho P.M."/>
            <person name="Jaillon O."/>
            <person name="Montanini B."/>
            <person name="Morin E."/>
            <person name="Noel B."/>
            <person name="Percudani R."/>
            <person name="Porcel B."/>
            <person name="Rubini A."/>
            <person name="Amicucci A."/>
            <person name="Amselem J."/>
            <person name="Anthouard V."/>
            <person name="Arcioni S."/>
            <person name="Artiguenave F."/>
            <person name="Aury J.M."/>
            <person name="Ballario P."/>
            <person name="Bolchi A."/>
            <person name="Brenna A."/>
            <person name="Brun A."/>
            <person name="Buee M."/>
            <person name="Cantarel B."/>
            <person name="Chevalier G."/>
            <person name="Couloux A."/>
            <person name="Da Silva C."/>
            <person name="Denoeud F."/>
            <person name="Duplessis S."/>
            <person name="Ghignone S."/>
            <person name="Hilselberger B."/>
            <person name="Iotti M."/>
            <person name="Marcais B."/>
            <person name="Mello A."/>
            <person name="Miranda M."/>
            <person name="Pacioni G."/>
            <person name="Quesneville H."/>
            <person name="Riccioni C."/>
            <person name="Ruotolo R."/>
            <person name="Splivallo R."/>
            <person name="Stocchi V."/>
            <person name="Tisserant E."/>
            <person name="Viscomi A.R."/>
            <person name="Zambonelli A."/>
            <person name="Zampieri E."/>
            <person name="Henrissat B."/>
            <person name="Lebrun M.H."/>
            <person name="Paolocci F."/>
            <person name="Bonfante P."/>
            <person name="Ottonello S."/>
            <person name="Wincker P."/>
        </authorList>
    </citation>
    <scope>NUCLEOTIDE SEQUENCE [LARGE SCALE GENOMIC DNA]</scope>
    <source>
        <strain evidence="1 2">Mel28</strain>
    </source>
</reference>
<dbReference type="InParanoid" id="D5G998"/>
<sequence length="99" mass="10740">MADHSPSSRKSGVYATVPICISQIVLLGLRCFAHSLGCHFATTANTHGSFLCYGMQHTCPPSFPLVCWGNERNTASSLCWSRLRRCAVGSVHDPTCRGL</sequence>
<gene>
    <name evidence="1" type="ORF">GSTUM_00003210001</name>
</gene>
<evidence type="ECO:0000313" key="1">
    <source>
        <dbReference type="EMBL" id="CAZ81091.1"/>
    </source>
</evidence>
<dbReference type="Proteomes" id="UP000006911">
    <property type="component" value="Unassembled WGS sequence"/>
</dbReference>